<sequence>MVDAHLHAGWHAFDAVDRNRETPEQRAALIAETLRRTLHAGITSVRDAGGLREREAFEGPTGAAARQPTERSAGWGGLREREAFEGPTGAAARQPTAPRLQTSVVLIDRAEADRSGGAVAAADRALAEGARWVKLMATAGVAAPAGTPLDPVFTRAEQRAVVERAAETGAAVMVHAWGGGAIDDAIEAGAASIEHGIYLTEEQASRAAERGMTLVPTLRIYRLVQGMIARGELPTAFRTRVDEAVAAHPRAVLRARDAGLAIALGTDYGTRDQHGTNRSEFDELVRAGLSPSEALVAATRAGAELLRRAAPAGRRAELPSGAIAHGEVADAVVLRRDPREPGALSAPDAVVAVVLGGRVIDVAGSAPGSPPGSRPGLDPGPDRHPDPDPNPLDHHPAREDHP</sequence>
<proteinExistence type="predicted"/>
<evidence type="ECO:0000259" key="2">
    <source>
        <dbReference type="Pfam" id="PF01979"/>
    </source>
</evidence>
<name>A0A934Q729_9MICO</name>
<gene>
    <name evidence="3" type="ORF">JD276_10715</name>
</gene>
<dbReference type="InterPro" id="IPR051781">
    <property type="entry name" value="Metallo-dep_Hydrolase"/>
</dbReference>
<dbReference type="Pfam" id="PF01979">
    <property type="entry name" value="Amidohydro_1"/>
    <property type="match status" value="1"/>
</dbReference>
<evidence type="ECO:0000313" key="4">
    <source>
        <dbReference type="Proteomes" id="UP000608530"/>
    </source>
</evidence>
<dbReference type="SUPFAM" id="SSF51556">
    <property type="entry name" value="Metallo-dependent hydrolases"/>
    <property type="match status" value="1"/>
</dbReference>
<feature type="compositionally biased region" description="Basic and acidic residues" evidence="1">
    <location>
        <begin position="380"/>
        <end position="402"/>
    </location>
</feature>
<evidence type="ECO:0000313" key="3">
    <source>
        <dbReference type="EMBL" id="MBK0419505.1"/>
    </source>
</evidence>
<evidence type="ECO:0000256" key="1">
    <source>
        <dbReference type="SAM" id="MobiDB-lite"/>
    </source>
</evidence>
<dbReference type="PANTHER" id="PTHR43135:SF3">
    <property type="entry name" value="ALPHA-D-RIBOSE 1-METHYLPHOSPHONATE 5-TRIPHOSPHATE DIPHOSPHATASE"/>
    <property type="match status" value="1"/>
</dbReference>
<feature type="domain" description="Amidohydrolase-related" evidence="2">
    <location>
        <begin position="2"/>
        <end position="359"/>
    </location>
</feature>
<organism evidence="3 4">
    <name type="scientific">Leucobacter chromiisoli</name>
    <dbReference type="NCBI Taxonomy" id="2796471"/>
    <lineage>
        <taxon>Bacteria</taxon>
        <taxon>Bacillati</taxon>
        <taxon>Actinomycetota</taxon>
        <taxon>Actinomycetes</taxon>
        <taxon>Micrococcales</taxon>
        <taxon>Microbacteriaceae</taxon>
        <taxon>Leucobacter</taxon>
    </lineage>
</organism>
<dbReference type="Proteomes" id="UP000608530">
    <property type="component" value="Unassembled WGS sequence"/>
</dbReference>
<dbReference type="InterPro" id="IPR032466">
    <property type="entry name" value="Metal_Hydrolase"/>
</dbReference>
<dbReference type="PANTHER" id="PTHR43135">
    <property type="entry name" value="ALPHA-D-RIBOSE 1-METHYLPHOSPHONATE 5-TRIPHOSPHATE DIPHOSPHATASE"/>
    <property type="match status" value="1"/>
</dbReference>
<accession>A0A934Q729</accession>
<dbReference type="EMBL" id="JAEHOH010000013">
    <property type="protein sequence ID" value="MBK0419505.1"/>
    <property type="molecule type" value="Genomic_DNA"/>
</dbReference>
<comment type="caution">
    <text evidence="3">The sequence shown here is derived from an EMBL/GenBank/DDBJ whole genome shotgun (WGS) entry which is preliminary data.</text>
</comment>
<dbReference type="AlphaFoldDB" id="A0A934Q729"/>
<dbReference type="InterPro" id="IPR006680">
    <property type="entry name" value="Amidohydro-rel"/>
</dbReference>
<keyword evidence="4" id="KW-1185">Reference proteome</keyword>
<dbReference type="Gene3D" id="3.20.20.140">
    <property type="entry name" value="Metal-dependent hydrolases"/>
    <property type="match status" value="1"/>
</dbReference>
<dbReference type="GO" id="GO:0016787">
    <property type="term" value="F:hydrolase activity"/>
    <property type="evidence" value="ECO:0007669"/>
    <property type="project" value="InterPro"/>
</dbReference>
<protein>
    <submittedName>
        <fullName evidence="3">Amidohydrolase family protein</fullName>
    </submittedName>
</protein>
<reference evidence="3" key="1">
    <citation type="submission" date="2020-12" db="EMBL/GenBank/DDBJ databases">
        <title>Leucobacter sp. CAS1, isolated from Chromium sludge.</title>
        <authorList>
            <person name="Xu Z."/>
        </authorList>
    </citation>
    <scope>NUCLEOTIDE SEQUENCE</scope>
    <source>
        <strain evidence="3">CSA1</strain>
    </source>
</reference>
<feature type="region of interest" description="Disordered" evidence="1">
    <location>
        <begin position="363"/>
        <end position="402"/>
    </location>
</feature>